<dbReference type="Pfam" id="PF00043">
    <property type="entry name" value="GST_C"/>
    <property type="match status" value="1"/>
</dbReference>
<dbReference type="PROSITE" id="PS50404">
    <property type="entry name" value="GST_NTER"/>
    <property type="match status" value="1"/>
</dbReference>
<dbReference type="SFLD" id="SFLDS00019">
    <property type="entry name" value="Glutathione_Transferase_(cytos"/>
    <property type="match status" value="1"/>
</dbReference>
<keyword evidence="5" id="KW-1185">Reference proteome</keyword>
<sequence length="246" mass="28136">MKPLKNNLTKEPIKVYSWATPNGHKVHIMLEECGYQLGRDWLAIPVDIGAGDQFKPEFLAFSPNNKIPAIIDPYGPDGKLISVFESGAILLYLAAKTGKFLPKSTRGKFEVLQWLMFQMGGLGPMLGQNHHFRLYAPEKIEYAINRYTNEAKRIYGVLNQQLKDNRYIAGKTYSIADIAIFPWTRNWKNQGIEINDYPYFKEWFENVGDRPAVRRGVEVLASLRQPLHDAKAKELLFGFSQSRQGK</sequence>
<organism evidence="4 5">
    <name type="scientific">Polynucleobacter sphagniphilus</name>
    <dbReference type="NCBI Taxonomy" id="1743169"/>
    <lineage>
        <taxon>Bacteria</taxon>
        <taxon>Pseudomonadati</taxon>
        <taxon>Pseudomonadota</taxon>
        <taxon>Betaproteobacteria</taxon>
        <taxon>Burkholderiales</taxon>
        <taxon>Burkholderiaceae</taxon>
        <taxon>Polynucleobacter</taxon>
    </lineage>
</organism>
<evidence type="ECO:0000256" key="1">
    <source>
        <dbReference type="RuleBase" id="RU003494"/>
    </source>
</evidence>
<name>A0AA43M780_9BURK</name>
<evidence type="ECO:0000313" key="4">
    <source>
        <dbReference type="EMBL" id="MDH6503431.1"/>
    </source>
</evidence>
<dbReference type="PROSITE" id="PS50405">
    <property type="entry name" value="GST_CTER"/>
    <property type="match status" value="1"/>
</dbReference>
<accession>A0AA43M780</accession>
<dbReference type="SFLD" id="SFLDG00358">
    <property type="entry name" value="Main_(cytGST)"/>
    <property type="match status" value="1"/>
</dbReference>
<evidence type="ECO:0000313" key="5">
    <source>
        <dbReference type="Proteomes" id="UP001161160"/>
    </source>
</evidence>
<dbReference type="EC" id="1.8.4.-" evidence="4"/>
<dbReference type="InterPro" id="IPR040079">
    <property type="entry name" value="Glutathione_S-Trfase"/>
</dbReference>
<dbReference type="CDD" id="cd03048">
    <property type="entry name" value="GST_N_Ure2p_like"/>
    <property type="match status" value="1"/>
</dbReference>
<evidence type="ECO:0000259" key="2">
    <source>
        <dbReference type="PROSITE" id="PS50404"/>
    </source>
</evidence>
<dbReference type="InterPro" id="IPR010987">
    <property type="entry name" value="Glutathione-S-Trfase_C-like"/>
</dbReference>
<feature type="domain" description="GST C-terminal" evidence="3">
    <location>
        <begin position="104"/>
        <end position="227"/>
    </location>
</feature>
<dbReference type="AlphaFoldDB" id="A0AA43M780"/>
<dbReference type="PANTHER" id="PTHR44051">
    <property type="entry name" value="GLUTATHIONE S-TRANSFERASE-RELATED"/>
    <property type="match status" value="1"/>
</dbReference>
<proteinExistence type="inferred from homology"/>
<dbReference type="Gene3D" id="3.40.30.10">
    <property type="entry name" value="Glutaredoxin"/>
    <property type="match status" value="1"/>
</dbReference>
<dbReference type="GeneID" id="83595681"/>
<dbReference type="InterPro" id="IPR036282">
    <property type="entry name" value="Glutathione-S-Trfase_C_sf"/>
</dbReference>
<protein>
    <submittedName>
        <fullName evidence="4">GST-like protein</fullName>
        <ecNumber evidence="4">1.8.4.-</ecNumber>
    </submittedName>
</protein>
<comment type="caution">
    <text evidence="4">The sequence shown here is derived from an EMBL/GenBank/DDBJ whole genome shotgun (WGS) entry which is preliminary data.</text>
</comment>
<dbReference type="InterPro" id="IPR004045">
    <property type="entry name" value="Glutathione_S-Trfase_N"/>
</dbReference>
<comment type="similarity">
    <text evidence="1">Belongs to the GST superfamily.</text>
</comment>
<dbReference type="SUPFAM" id="SSF52833">
    <property type="entry name" value="Thioredoxin-like"/>
    <property type="match status" value="1"/>
</dbReference>
<dbReference type="SFLD" id="SFLDG01151">
    <property type="entry name" value="Main.2:_Nu-like"/>
    <property type="match status" value="1"/>
</dbReference>
<reference evidence="4" key="1">
    <citation type="submission" date="2023-04" db="EMBL/GenBank/DDBJ databases">
        <title>Genome Encyclopedia of Bacteria and Archaea VI: Functional Genomics of Type Strains.</title>
        <authorList>
            <person name="Whitman W."/>
        </authorList>
    </citation>
    <scope>NUCLEOTIDE SEQUENCE</scope>
    <source>
        <strain evidence="4">Enz.4-51</strain>
    </source>
</reference>
<dbReference type="GO" id="GO:0016491">
    <property type="term" value="F:oxidoreductase activity"/>
    <property type="evidence" value="ECO:0007669"/>
    <property type="project" value="UniProtKB-KW"/>
</dbReference>
<gene>
    <name evidence="4" type="ORF">M2127_000721</name>
</gene>
<dbReference type="CDD" id="cd10291">
    <property type="entry name" value="GST_C_YfcG_like"/>
    <property type="match status" value="1"/>
</dbReference>
<dbReference type="SUPFAM" id="SSF47616">
    <property type="entry name" value="GST C-terminal domain-like"/>
    <property type="match status" value="1"/>
</dbReference>
<dbReference type="Gene3D" id="1.20.1050.10">
    <property type="match status" value="1"/>
</dbReference>
<keyword evidence="4" id="KW-0560">Oxidoreductase</keyword>
<feature type="domain" description="GST N-terminal" evidence="2">
    <location>
        <begin position="10"/>
        <end position="101"/>
    </location>
</feature>
<dbReference type="InterPro" id="IPR036249">
    <property type="entry name" value="Thioredoxin-like_sf"/>
</dbReference>
<dbReference type="RefSeq" id="WP_277541014.1">
    <property type="nucleotide sequence ID" value="NZ_JAQFIK010000002.1"/>
</dbReference>
<dbReference type="Pfam" id="PF02798">
    <property type="entry name" value="GST_N"/>
    <property type="match status" value="1"/>
</dbReference>
<dbReference type="PANTHER" id="PTHR44051:SF19">
    <property type="entry name" value="DISULFIDE-BOND OXIDOREDUCTASE YFCG"/>
    <property type="match status" value="1"/>
</dbReference>
<evidence type="ECO:0000259" key="3">
    <source>
        <dbReference type="PROSITE" id="PS50405"/>
    </source>
</evidence>
<dbReference type="EMBL" id="JARXYA010000003">
    <property type="protein sequence ID" value="MDH6503431.1"/>
    <property type="molecule type" value="Genomic_DNA"/>
</dbReference>
<dbReference type="InterPro" id="IPR004046">
    <property type="entry name" value="GST_C"/>
</dbReference>
<dbReference type="Proteomes" id="UP001161160">
    <property type="component" value="Unassembled WGS sequence"/>
</dbReference>